<feature type="active site" description="Charge relay system" evidence="9">
    <location>
        <position position="170"/>
    </location>
</feature>
<sequence>MSSCTTSTATSNIFSSGDYATKVQMVEAGTSFHEVPIPPPKPLLIAMPMPLPSQSQDGEFPLLVFSHGFLLYNSFYSQLLRHVASHGFIVVAPQLYTMAGPDTNEEIKSTAQVIDWLSEGLQNLLPQHVKANLNKVGLAGHSRGGKTSFALALSKEITTTLKLSALIGVDPVDGMDKGKQTPPPVLTYVPHSFDLDMPVMVIGSGLGEVKRNPLFPPCAPKGVNHVDFFEECKEPACYFVVKDYGHLDMLDDETKGIRGKLSHCLCKNGKSREPMRKFVGGIMVAFMKAYLGGDSSSLVAIENKSETLPVELETVEFHL</sequence>
<evidence type="ECO:0000256" key="1">
    <source>
        <dbReference type="ARBA" id="ARBA00004514"/>
    </source>
</evidence>
<dbReference type="GO" id="GO:0047746">
    <property type="term" value="F:chlorophyllase activity"/>
    <property type="evidence" value="ECO:0007669"/>
    <property type="project" value="UniProtKB-EC"/>
</dbReference>
<dbReference type="Pfam" id="PF07224">
    <property type="entry name" value="Chlorophyllase"/>
    <property type="match status" value="1"/>
</dbReference>
<dbReference type="InterPro" id="IPR048264">
    <property type="entry name" value="Chlorophyllase"/>
</dbReference>
<feature type="active site" description="Charge relay system" evidence="9">
    <location>
        <position position="246"/>
    </location>
</feature>
<keyword evidence="6" id="KW-0378">Hydrolase</keyword>
<dbReference type="InterPro" id="IPR017395">
    <property type="entry name" value="Chlorophyllase-like"/>
</dbReference>
<evidence type="ECO:0000256" key="2">
    <source>
        <dbReference type="ARBA" id="ARBA00005212"/>
    </source>
</evidence>
<evidence type="ECO:0000313" key="10">
    <source>
        <dbReference type="EMBL" id="KAF4389229.1"/>
    </source>
</evidence>
<evidence type="ECO:0000313" key="11">
    <source>
        <dbReference type="Proteomes" id="UP000583929"/>
    </source>
</evidence>
<dbReference type="PANTHER" id="PTHR33428">
    <property type="entry name" value="CHLOROPHYLLASE-2, CHLOROPLASTIC"/>
    <property type="match status" value="1"/>
</dbReference>
<dbReference type="PANTHER" id="PTHR33428:SF2">
    <property type="entry name" value="CHLOROPHYLLASE-2"/>
    <property type="match status" value="1"/>
</dbReference>
<reference evidence="10 11" key="1">
    <citation type="journal article" date="2020" name="bioRxiv">
        <title>Sequence and annotation of 42 cannabis genomes reveals extensive copy number variation in cannabinoid synthesis and pathogen resistance genes.</title>
        <authorList>
            <person name="Mckernan K.J."/>
            <person name="Helbert Y."/>
            <person name="Kane L.T."/>
            <person name="Ebling H."/>
            <person name="Zhang L."/>
            <person name="Liu B."/>
            <person name="Eaton Z."/>
            <person name="Mclaughlin S."/>
            <person name="Kingan S."/>
            <person name="Baybayan P."/>
            <person name="Concepcion G."/>
            <person name="Jordan M."/>
            <person name="Riva A."/>
            <person name="Barbazuk W."/>
            <person name="Harkins T."/>
        </authorList>
    </citation>
    <scope>NUCLEOTIDE SEQUENCE [LARGE SCALE GENOMIC DNA]</scope>
    <source>
        <strain evidence="11">cv. Jamaican Lion 4</strain>
        <tissue evidence="10">Leaf</tissue>
    </source>
</reference>
<accession>A0A7J6H461</accession>
<dbReference type="Gene3D" id="3.40.50.1820">
    <property type="entry name" value="alpha/beta hydrolase"/>
    <property type="match status" value="1"/>
</dbReference>
<dbReference type="GO" id="GO:0015996">
    <property type="term" value="P:chlorophyll catabolic process"/>
    <property type="evidence" value="ECO:0007669"/>
    <property type="project" value="UniProtKB-UniPathway"/>
</dbReference>
<protein>
    <recommendedName>
        <fullName evidence="4">chlorophyllase</fullName>
        <ecNumber evidence="4">3.1.1.14</ecNumber>
    </recommendedName>
</protein>
<dbReference type="EMBL" id="JAATIQ010000068">
    <property type="protein sequence ID" value="KAF4389229.1"/>
    <property type="molecule type" value="Genomic_DNA"/>
</dbReference>
<dbReference type="UniPathway" id="UPA00674"/>
<name>A0A7J6H461_CANSA</name>
<dbReference type="GO" id="GO:0005829">
    <property type="term" value="C:cytosol"/>
    <property type="evidence" value="ECO:0007669"/>
    <property type="project" value="UniProtKB-SubCell"/>
</dbReference>
<dbReference type="PIRSF" id="PIRSF038128">
    <property type="entry name" value="Chlorophyllase_chloroplast"/>
    <property type="match status" value="1"/>
</dbReference>
<evidence type="ECO:0000256" key="9">
    <source>
        <dbReference type="PIRSR" id="PIRSR038128-50"/>
    </source>
</evidence>
<comment type="subcellular location">
    <subcellularLocation>
        <location evidence="1">Cytoplasm</location>
        <location evidence="1">Cytosol</location>
    </subcellularLocation>
</comment>
<dbReference type="Proteomes" id="UP000583929">
    <property type="component" value="Unassembled WGS sequence"/>
</dbReference>
<comment type="similarity">
    <text evidence="3">Belongs to the AB hydrolase superfamily. Lipase family.</text>
</comment>
<organism evidence="10 11">
    <name type="scientific">Cannabis sativa</name>
    <name type="common">Hemp</name>
    <name type="synonym">Marijuana</name>
    <dbReference type="NCBI Taxonomy" id="3483"/>
    <lineage>
        <taxon>Eukaryota</taxon>
        <taxon>Viridiplantae</taxon>
        <taxon>Streptophyta</taxon>
        <taxon>Embryophyta</taxon>
        <taxon>Tracheophyta</taxon>
        <taxon>Spermatophyta</taxon>
        <taxon>Magnoliopsida</taxon>
        <taxon>eudicotyledons</taxon>
        <taxon>Gunneridae</taxon>
        <taxon>Pentapetalae</taxon>
        <taxon>rosids</taxon>
        <taxon>fabids</taxon>
        <taxon>Rosales</taxon>
        <taxon>Cannabaceae</taxon>
        <taxon>Cannabis</taxon>
    </lineage>
</organism>
<feature type="active site" description="Nucleophile" evidence="9">
    <location>
        <position position="142"/>
    </location>
</feature>
<keyword evidence="7" id="KW-0881">Chlorophyll catabolism</keyword>
<keyword evidence="11" id="KW-1185">Reference proteome</keyword>
<comment type="catalytic activity">
    <reaction evidence="8">
        <text>a chlorophyll + H2O = a chlorophyllide + phytol + H(+)</text>
        <dbReference type="Rhea" id="RHEA:19605"/>
        <dbReference type="ChEBI" id="CHEBI:15377"/>
        <dbReference type="ChEBI" id="CHEBI:15378"/>
        <dbReference type="ChEBI" id="CHEBI:17327"/>
        <dbReference type="ChEBI" id="CHEBI:139291"/>
        <dbReference type="ChEBI" id="CHEBI:139292"/>
        <dbReference type="EC" id="3.1.1.14"/>
    </reaction>
    <physiologicalReaction direction="left-to-right" evidence="8">
        <dbReference type="Rhea" id="RHEA:19606"/>
    </physiologicalReaction>
</comment>
<keyword evidence="5" id="KW-0963">Cytoplasm</keyword>
<dbReference type="FunFam" id="3.40.50.1820:FF:000159">
    <property type="entry name" value="Chlorophyllase-2, chloroplastic"/>
    <property type="match status" value="1"/>
</dbReference>
<proteinExistence type="inferred from homology"/>
<evidence type="ECO:0000256" key="5">
    <source>
        <dbReference type="ARBA" id="ARBA00022490"/>
    </source>
</evidence>
<gene>
    <name evidence="10" type="ORF">G4B88_003042</name>
</gene>
<comment type="pathway">
    <text evidence="2">Porphyrin-containing compound metabolism; chlorophyll degradation.</text>
</comment>
<evidence type="ECO:0000256" key="7">
    <source>
        <dbReference type="ARBA" id="ARBA00022817"/>
    </source>
</evidence>
<evidence type="ECO:0000256" key="8">
    <source>
        <dbReference type="ARBA" id="ARBA00053022"/>
    </source>
</evidence>
<dbReference type="AlphaFoldDB" id="A0A7J6H461"/>
<comment type="caution">
    <text evidence="10">The sequence shown here is derived from an EMBL/GenBank/DDBJ whole genome shotgun (WGS) entry which is preliminary data.</text>
</comment>
<evidence type="ECO:0000256" key="3">
    <source>
        <dbReference type="ARBA" id="ARBA00010701"/>
    </source>
</evidence>
<dbReference type="EC" id="3.1.1.14" evidence="4"/>
<dbReference type="SUPFAM" id="SSF53474">
    <property type="entry name" value="alpha/beta-Hydrolases"/>
    <property type="match status" value="1"/>
</dbReference>
<evidence type="ECO:0000256" key="6">
    <source>
        <dbReference type="ARBA" id="ARBA00022801"/>
    </source>
</evidence>
<evidence type="ECO:0000256" key="4">
    <source>
        <dbReference type="ARBA" id="ARBA00013226"/>
    </source>
</evidence>
<dbReference type="InterPro" id="IPR029058">
    <property type="entry name" value="AB_hydrolase_fold"/>
</dbReference>